<dbReference type="RefSeq" id="WP_323304520.1">
    <property type="nucleotide sequence ID" value="NZ_JAYGHX010000002.1"/>
</dbReference>
<accession>A0ABU5RRP3</accession>
<gene>
    <name evidence="2" type="ORF">VB738_03975</name>
</gene>
<dbReference type="SUPFAM" id="SSF54593">
    <property type="entry name" value="Glyoxalase/Bleomycin resistance protein/Dihydroxybiphenyl dioxygenase"/>
    <property type="match status" value="1"/>
</dbReference>
<dbReference type="Gene3D" id="3.10.180.10">
    <property type="entry name" value="2,3-Dihydroxybiphenyl 1,2-Dioxygenase, domain 1"/>
    <property type="match status" value="1"/>
</dbReference>
<evidence type="ECO:0000259" key="1">
    <source>
        <dbReference type="PROSITE" id="PS51819"/>
    </source>
</evidence>
<protein>
    <submittedName>
        <fullName evidence="2">VOC family protein</fullName>
    </submittedName>
</protein>
<proteinExistence type="predicted"/>
<sequence>MAINPVIWFELYVDDMARARAFYESVFQLTLEPMGDAAMEYFAFPMQDDRVGAGGALAKMEGMAPGGGGGTLIYFHCDDCAVEESRVAGAGGTVIKPKMSLGPYGFMSLVLDTEGNTIGLHSQA</sequence>
<dbReference type="CDD" id="cd07247">
    <property type="entry name" value="SgaA_N_like"/>
    <property type="match status" value="1"/>
</dbReference>
<evidence type="ECO:0000313" key="2">
    <source>
        <dbReference type="EMBL" id="MEA5390415.1"/>
    </source>
</evidence>
<dbReference type="PROSITE" id="PS51819">
    <property type="entry name" value="VOC"/>
    <property type="match status" value="1"/>
</dbReference>
<dbReference type="InterPro" id="IPR052164">
    <property type="entry name" value="Anthracycline_SecMetBiosynth"/>
</dbReference>
<name>A0ABU5RRP3_9CYAN</name>
<feature type="domain" description="VOC" evidence="1">
    <location>
        <begin position="5"/>
        <end position="123"/>
    </location>
</feature>
<dbReference type="InterPro" id="IPR029068">
    <property type="entry name" value="Glyas_Bleomycin-R_OHBP_Dase"/>
</dbReference>
<dbReference type="InterPro" id="IPR037523">
    <property type="entry name" value="VOC_core"/>
</dbReference>
<dbReference type="Pfam" id="PF00903">
    <property type="entry name" value="Glyoxalase"/>
    <property type="match status" value="1"/>
</dbReference>
<dbReference type="InterPro" id="IPR004360">
    <property type="entry name" value="Glyas_Fos-R_dOase_dom"/>
</dbReference>
<keyword evidence="3" id="KW-1185">Reference proteome</keyword>
<organism evidence="2 3">
    <name type="scientific">Cyanobium gracile UHCC 0139</name>
    <dbReference type="NCBI Taxonomy" id="3110308"/>
    <lineage>
        <taxon>Bacteria</taxon>
        <taxon>Bacillati</taxon>
        <taxon>Cyanobacteriota</taxon>
        <taxon>Cyanophyceae</taxon>
        <taxon>Synechococcales</taxon>
        <taxon>Prochlorococcaceae</taxon>
        <taxon>Cyanobium</taxon>
    </lineage>
</organism>
<dbReference type="PANTHER" id="PTHR33993:SF2">
    <property type="entry name" value="VOC DOMAIN-CONTAINING PROTEIN"/>
    <property type="match status" value="1"/>
</dbReference>
<dbReference type="PANTHER" id="PTHR33993">
    <property type="entry name" value="GLYOXALASE-RELATED"/>
    <property type="match status" value="1"/>
</dbReference>
<evidence type="ECO:0000313" key="3">
    <source>
        <dbReference type="Proteomes" id="UP001304461"/>
    </source>
</evidence>
<reference evidence="2 3" key="1">
    <citation type="submission" date="2023-12" db="EMBL/GenBank/DDBJ databases">
        <title>Baltic Sea Cyanobacteria.</title>
        <authorList>
            <person name="Delbaje E."/>
            <person name="Fewer D.P."/>
            <person name="Shishido T.K."/>
        </authorList>
    </citation>
    <scope>NUCLEOTIDE SEQUENCE [LARGE SCALE GENOMIC DNA]</scope>
    <source>
        <strain evidence="2 3">UHCC 0139</strain>
    </source>
</reference>
<dbReference type="EMBL" id="JAYGHX010000002">
    <property type="protein sequence ID" value="MEA5390415.1"/>
    <property type="molecule type" value="Genomic_DNA"/>
</dbReference>
<comment type="caution">
    <text evidence="2">The sequence shown here is derived from an EMBL/GenBank/DDBJ whole genome shotgun (WGS) entry which is preliminary data.</text>
</comment>
<dbReference type="Proteomes" id="UP001304461">
    <property type="component" value="Unassembled WGS sequence"/>
</dbReference>